<gene>
    <name evidence="1" type="ORF">HDG41_007246</name>
</gene>
<sequence length="83" mass="9200">MTPAQFKEIQADLGWTHTQTAAALGLSEVSVKRIATGAQVITDQTARMFVGLLLVHKEGLLKKYAKLLDRYHSDTKMALTKSR</sequence>
<evidence type="ECO:0000313" key="2">
    <source>
        <dbReference type="Proteomes" id="UP000592820"/>
    </source>
</evidence>
<organism evidence="1 2">
    <name type="scientific">Paraburkholderia youngii</name>
    <dbReference type="NCBI Taxonomy" id="2782701"/>
    <lineage>
        <taxon>Bacteria</taxon>
        <taxon>Pseudomonadati</taxon>
        <taxon>Pseudomonadota</taxon>
        <taxon>Betaproteobacteria</taxon>
        <taxon>Burkholderiales</taxon>
        <taxon>Burkholderiaceae</taxon>
        <taxon>Paraburkholderia</taxon>
    </lineage>
</organism>
<dbReference type="InterPro" id="IPR010982">
    <property type="entry name" value="Lambda_DNA-bd_dom_sf"/>
</dbReference>
<protein>
    <recommendedName>
        <fullName evidence="3">XRE family transcriptional regulator</fullName>
    </recommendedName>
</protein>
<comment type="caution">
    <text evidence="1">The sequence shown here is derived from an EMBL/GenBank/DDBJ whole genome shotgun (WGS) entry which is preliminary data.</text>
</comment>
<dbReference type="AlphaFoldDB" id="A0A7W8P7H3"/>
<dbReference type="Gene3D" id="1.10.260.40">
    <property type="entry name" value="lambda repressor-like DNA-binding domains"/>
    <property type="match status" value="1"/>
</dbReference>
<dbReference type="EMBL" id="JACHDE010000028">
    <property type="protein sequence ID" value="MBB5405150.1"/>
    <property type="molecule type" value="Genomic_DNA"/>
</dbReference>
<accession>A0A7W8P7H3</accession>
<dbReference type="Proteomes" id="UP000592820">
    <property type="component" value="Unassembled WGS sequence"/>
</dbReference>
<evidence type="ECO:0000313" key="1">
    <source>
        <dbReference type="EMBL" id="MBB5405150.1"/>
    </source>
</evidence>
<name>A0A7W8P7H3_9BURK</name>
<dbReference type="GO" id="GO:0003677">
    <property type="term" value="F:DNA binding"/>
    <property type="evidence" value="ECO:0007669"/>
    <property type="project" value="InterPro"/>
</dbReference>
<evidence type="ECO:0008006" key="3">
    <source>
        <dbReference type="Google" id="ProtNLM"/>
    </source>
</evidence>
<proteinExistence type="predicted"/>
<reference evidence="1 2" key="1">
    <citation type="submission" date="2020-08" db="EMBL/GenBank/DDBJ databases">
        <title>Genomic Encyclopedia of Type Strains, Phase IV (KMG-V): Genome sequencing to study the core and pangenomes of soil and plant-associated prokaryotes.</title>
        <authorList>
            <person name="Whitman W."/>
        </authorList>
    </citation>
    <scope>NUCLEOTIDE SEQUENCE [LARGE SCALE GENOMIC DNA]</scope>
    <source>
        <strain evidence="1 2">JPY162</strain>
    </source>
</reference>